<dbReference type="PANTHER" id="PTHR33835:SF1">
    <property type="entry name" value="METALLO-BETA-LACTAMASE DOMAIN-CONTAINING PROTEIN"/>
    <property type="match status" value="1"/>
</dbReference>
<dbReference type="SUPFAM" id="SSF56281">
    <property type="entry name" value="Metallo-hydrolase/oxidoreductase"/>
    <property type="match status" value="1"/>
</dbReference>
<protein>
    <recommendedName>
        <fullName evidence="2">DUF4336 domain-containing protein</fullName>
    </recommendedName>
</protein>
<dbReference type="InterPro" id="IPR036866">
    <property type="entry name" value="RibonucZ/Hydroxyglut_hydro"/>
</dbReference>
<reference evidence="1" key="1">
    <citation type="submission" date="2021-01" db="EMBL/GenBank/DDBJ databases">
        <authorList>
            <person name="Corre E."/>
            <person name="Pelletier E."/>
            <person name="Niang G."/>
            <person name="Scheremetjew M."/>
            <person name="Finn R."/>
            <person name="Kale V."/>
            <person name="Holt S."/>
            <person name="Cochrane G."/>
            <person name="Meng A."/>
            <person name="Brown T."/>
            <person name="Cohen L."/>
        </authorList>
    </citation>
    <scope>NUCLEOTIDE SEQUENCE</scope>
    <source>
        <strain evidence="1">NIES-2562</strain>
    </source>
</reference>
<evidence type="ECO:0000313" key="1">
    <source>
        <dbReference type="EMBL" id="CAE0252121.1"/>
    </source>
</evidence>
<name>A0A7S3DAW9_9EUKA</name>
<dbReference type="AlphaFoldDB" id="A0A7S3DAW9"/>
<dbReference type="InterPro" id="IPR025638">
    <property type="entry name" value="DUF4336"/>
</dbReference>
<organism evidence="1">
    <name type="scientific">Palpitomonas bilix</name>
    <dbReference type="NCBI Taxonomy" id="652834"/>
    <lineage>
        <taxon>Eukaryota</taxon>
        <taxon>Eukaryota incertae sedis</taxon>
    </lineage>
</organism>
<evidence type="ECO:0008006" key="2">
    <source>
        <dbReference type="Google" id="ProtNLM"/>
    </source>
</evidence>
<dbReference type="PANTHER" id="PTHR33835">
    <property type="entry name" value="YALI0C07656P"/>
    <property type="match status" value="1"/>
</dbReference>
<sequence length="271" mass="30639">MEGVTLSSSMEKEGEMVEFAPNVYLFGGRIVPFMKFFPYNTRMTVIKLADGSLFVHSPIKLTPDIKEKVDQLGTVKYLVSPNKIHHLFLSDWKAAYPEALTYASPGLEKKRKDIVFDRFFPLPSSVCVEDEHRKGGIVNVGGPHPNVEGWSDEISSHVLGGNSFMDEVLFFHRPSQTLIVADLVENFPKGFIREYWGKGLVLMAKLWGIVAPKGKAPLEWRLSWVGKKKITRKTYALVVDEWQPIKLVMAHGLCVEEGATPFLKHSFGWMK</sequence>
<proteinExistence type="predicted"/>
<dbReference type="EMBL" id="HBIB01022033">
    <property type="protein sequence ID" value="CAE0252121.1"/>
    <property type="molecule type" value="Transcribed_RNA"/>
</dbReference>
<dbReference type="Pfam" id="PF14234">
    <property type="entry name" value="DUF4336"/>
    <property type="match status" value="1"/>
</dbReference>
<accession>A0A7S3DAW9</accession>
<gene>
    <name evidence="1" type="ORF">PBIL07802_LOCUS14348</name>
</gene>